<accession>A0A7S0UMR7</accession>
<reference evidence="1" key="1">
    <citation type="submission" date="2021-01" db="EMBL/GenBank/DDBJ databases">
        <authorList>
            <person name="Corre E."/>
            <person name="Pelletier E."/>
            <person name="Niang G."/>
            <person name="Scheremetjew M."/>
            <person name="Finn R."/>
            <person name="Kale V."/>
            <person name="Holt S."/>
            <person name="Cochrane G."/>
            <person name="Meng A."/>
            <person name="Brown T."/>
            <person name="Cohen L."/>
        </authorList>
    </citation>
    <scope>NUCLEOTIDE SEQUENCE</scope>
    <source>
        <strain evidence="1">SAG 63-3</strain>
    </source>
</reference>
<sequence length="257" mass="29401">MAVNLAVVARKQCLSKLASATSIFQLKKNISYTCAFSSSATDIVTSDSNSNVTVTSETKEALIPSFARVAEPWVGEKEATYAAPVRVPEELWKNSRIPKILFQDPWNAPDYHETREKHAKLIHEYLKTQAEPVNAQQILKGIVEKHGNIMGTTDYIINHLDDMIAHNMAYEYKHVFSTPRKAKLSTLPRLFGANKYQMLLWGPPGEQSRRYEIVRKRALKIASTRLRTSKIPIIINRRIDDFSMFQYEKVNELMNKM</sequence>
<dbReference type="EMBL" id="HBFM01001286">
    <property type="protein sequence ID" value="CAD8764311.1"/>
    <property type="molecule type" value="Transcribed_RNA"/>
</dbReference>
<organism evidence="1">
    <name type="scientific">Polytomella parva</name>
    <dbReference type="NCBI Taxonomy" id="51329"/>
    <lineage>
        <taxon>Eukaryota</taxon>
        <taxon>Viridiplantae</taxon>
        <taxon>Chlorophyta</taxon>
        <taxon>core chlorophytes</taxon>
        <taxon>Chlorophyceae</taxon>
        <taxon>CS clade</taxon>
        <taxon>Chlamydomonadales</taxon>
        <taxon>Chlamydomonadaceae</taxon>
        <taxon>Polytomella</taxon>
    </lineage>
</organism>
<evidence type="ECO:0000313" key="1">
    <source>
        <dbReference type="EMBL" id="CAD8764311.1"/>
    </source>
</evidence>
<proteinExistence type="predicted"/>
<name>A0A7S0UMR7_9CHLO</name>
<dbReference type="AlphaFoldDB" id="A0A7S0UMR7"/>
<protein>
    <submittedName>
        <fullName evidence="1">Uncharacterized protein</fullName>
    </submittedName>
</protein>
<gene>
    <name evidence="1" type="ORF">PPAR00522_LOCUS695</name>
</gene>